<sequence length="179" mass="20122">MLEDEEARREVVADSTMRLDENRGSEQRMSVNEQHRLLNKRGEEGYTADQEYGLQLGNMRSGGFVIGVGTSNGAARSSRSRKTHSSYSSWVRLNQNKRRGTQEADAMAQQSREEAIDWLHKENMTDVFWGIDDDSGAIGDSRGESKAIRKQSTSSPMEMALWLILGEFLIRGNSSQPYG</sequence>
<evidence type="ECO:0000313" key="1">
    <source>
        <dbReference type="EMBL" id="KAF2538403.1"/>
    </source>
</evidence>
<dbReference type="AlphaFoldDB" id="A0A8S9FXK1"/>
<reference evidence="1" key="1">
    <citation type="submission" date="2019-12" db="EMBL/GenBank/DDBJ databases">
        <title>Genome sequencing and annotation of Brassica cretica.</title>
        <authorList>
            <person name="Studholme D.J."/>
            <person name="Sarris P.F."/>
        </authorList>
    </citation>
    <scope>NUCLEOTIDE SEQUENCE</scope>
    <source>
        <strain evidence="1">PFS-001/15</strain>
        <tissue evidence="1">Leaf</tissue>
    </source>
</reference>
<gene>
    <name evidence="1" type="ORF">F2Q68_00021628</name>
</gene>
<dbReference type="EMBL" id="QGKW02002228">
    <property type="protein sequence ID" value="KAF2538403.1"/>
    <property type="molecule type" value="Genomic_DNA"/>
</dbReference>
<comment type="caution">
    <text evidence="1">The sequence shown here is derived from an EMBL/GenBank/DDBJ whole genome shotgun (WGS) entry which is preliminary data.</text>
</comment>
<name>A0A8S9FXK1_BRACR</name>
<proteinExistence type="predicted"/>
<protein>
    <submittedName>
        <fullName evidence="1">Uncharacterized protein</fullName>
    </submittedName>
</protein>
<dbReference type="Proteomes" id="UP000712281">
    <property type="component" value="Unassembled WGS sequence"/>
</dbReference>
<organism evidence="1 2">
    <name type="scientific">Brassica cretica</name>
    <name type="common">Mustard</name>
    <dbReference type="NCBI Taxonomy" id="69181"/>
    <lineage>
        <taxon>Eukaryota</taxon>
        <taxon>Viridiplantae</taxon>
        <taxon>Streptophyta</taxon>
        <taxon>Embryophyta</taxon>
        <taxon>Tracheophyta</taxon>
        <taxon>Spermatophyta</taxon>
        <taxon>Magnoliopsida</taxon>
        <taxon>eudicotyledons</taxon>
        <taxon>Gunneridae</taxon>
        <taxon>Pentapetalae</taxon>
        <taxon>rosids</taxon>
        <taxon>malvids</taxon>
        <taxon>Brassicales</taxon>
        <taxon>Brassicaceae</taxon>
        <taxon>Brassiceae</taxon>
        <taxon>Brassica</taxon>
    </lineage>
</organism>
<accession>A0A8S9FXK1</accession>
<evidence type="ECO:0000313" key="2">
    <source>
        <dbReference type="Proteomes" id="UP000712281"/>
    </source>
</evidence>